<dbReference type="Pfam" id="PF19571">
    <property type="entry name" value="ACT_8"/>
    <property type="match status" value="1"/>
</dbReference>
<dbReference type="PROSITE" id="PS50206">
    <property type="entry name" value="RHODANESE_3"/>
    <property type="match status" value="1"/>
</dbReference>
<feature type="domain" description="Rhodanese" evidence="1">
    <location>
        <begin position="53"/>
        <end position="94"/>
    </location>
</feature>
<evidence type="ECO:0000259" key="1">
    <source>
        <dbReference type="PROSITE" id="PS50206"/>
    </source>
</evidence>
<proteinExistence type="predicted"/>
<dbReference type="OrthoDB" id="9790662at2"/>
<comment type="caution">
    <text evidence="2">The sequence shown here is derived from an EMBL/GenBank/DDBJ whole genome shotgun (WGS) entry which is preliminary data.</text>
</comment>
<dbReference type="HOGENOM" id="CLU_136790_2_1_11"/>
<dbReference type="eggNOG" id="COG4747">
    <property type="taxonomic scope" value="Bacteria"/>
</dbReference>
<dbReference type="AlphaFoldDB" id="K0Z9Q2"/>
<name>K0Z9Q2_9ACTN</name>
<keyword evidence="3" id="KW-1185">Reference proteome</keyword>
<dbReference type="Proteomes" id="UP000006069">
    <property type="component" value="Unassembled WGS sequence"/>
</dbReference>
<gene>
    <name evidence="2" type="ORF">HMPREF9451_00769</name>
</gene>
<evidence type="ECO:0000313" key="3">
    <source>
        <dbReference type="Proteomes" id="UP000006069"/>
    </source>
</evidence>
<dbReference type="InterPro" id="IPR045865">
    <property type="entry name" value="ACT-like_dom_sf"/>
</dbReference>
<dbReference type="Gene3D" id="3.30.2130.10">
    <property type="entry name" value="VC0802-like"/>
    <property type="match status" value="1"/>
</dbReference>
<reference evidence="2 3" key="1">
    <citation type="submission" date="2012-08" db="EMBL/GenBank/DDBJ databases">
        <title>The Genome Sequence of Slackia piriformis YIT 12062.</title>
        <authorList>
            <consortium name="The Broad Institute Genome Sequencing Platform"/>
            <person name="Earl A."/>
            <person name="Ward D."/>
            <person name="Feldgarden M."/>
            <person name="Gevers D."/>
            <person name="Morotomi M."/>
            <person name="Walker B."/>
            <person name="Young S.K."/>
            <person name="Zeng Q."/>
            <person name="Gargeya S."/>
            <person name="Fitzgerald M."/>
            <person name="Haas B."/>
            <person name="Abouelleil A."/>
            <person name="Alvarado L."/>
            <person name="Arachchi H.M."/>
            <person name="Berlin A.M."/>
            <person name="Chapman S.B."/>
            <person name="Goldberg J."/>
            <person name="Griggs A."/>
            <person name="Gujja S."/>
            <person name="Hansen M."/>
            <person name="Howarth C."/>
            <person name="Imamovic A."/>
            <person name="Larimer J."/>
            <person name="McCowen C."/>
            <person name="Montmayeur A."/>
            <person name="Murphy C."/>
            <person name="Neiman D."/>
            <person name="Pearson M."/>
            <person name="Priest M."/>
            <person name="Roberts A."/>
            <person name="Saif S."/>
            <person name="Shea T."/>
            <person name="Sisk P."/>
            <person name="Sykes S."/>
            <person name="Wortman J."/>
            <person name="Nusbaum C."/>
            <person name="Birren B."/>
        </authorList>
    </citation>
    <scope>NUCLEOTIDE SEQUENCE [LARGE SCALE GENOMIC DNA]</scope>
    <source>
        <strain evidence="2 3">YIT 12062</strain>
    </source>
</reference>
<accession>K0Z9Q2</accession>
<dbReference type="PATRIC" id="fig|742818.3.peg.819"/>
<dbReference type="PANTHER" id="PTHR40099:SF1">
    <property type="entry name" value="ACETOLACTATE SYNTHASE, SMALL SUBUNIT"/>
    <property type="match status" value="1"/>
</dbReference>
<evidence type="ECO:0000313" key="2">
    <source>
        <dbReference type="EMBL" id="EJZ84060.1"/>
    </source>
</evidence>
<organism evidence="2 3">
    <name type="scientific">Slackia piriformis YIT 12062</name>
    <dbReference type="NCBI Taxonomy" id="742818"/>
    <lineage>
        <taxon>Bacteria</taxon>
        <taxon>Bacillati</taxon>
        <taxon>Actinomycetota</taxon>
        <taxon>Coriobacteriia</taxon>
        <taxon>Eggerthellales</taxon>
        <taxon>Eggerthellaceae</taxon>
        <taxon>Slackia</taxon>
    </lineage>
</organism>
<dbReference type="InterPro" id="IPR001763">
    <property type="entry name" value="Rhodanese-like_dom"/>
</dbReference>
<dbReference type="PANTHER" id="PTHR40099">
    <property type="entry name" value="ACETOLACTATE SYNTHASE, SMALL SUBUNIT"/>
    <property type="match status" value="1"/>
</dbReference>
<dbReference type="RefSeq" id="WP_009138992.1">
    <property type="nucleotide sequence ID" value="NZ_JH815198.1"/>
</dbReference>
<sequence length="142" mass="15532">MIEQLTVLLENEKGRLSTLCRDLANADVNMHDLFVADTSDFGIVRIFCDTPRRAARVLEEAGYRARVVEVLAVRVPNVAGGLASLLEAIDECGSNVEYGYCFSRGEETAIDVLKVADASIEATLSEKGFDIVKAEEVYALDE</sequence>
<protein>
    <recommendedName>
        <fullName evidence="1">Rhodanese domain-containing protein</fullName>
    </recommendedName>
</protein>
<dbReference type="InterPro" id="IPR045739">
    <property type="entry name" value="ACT_dom_pair"/>
</dbReference>
<dbReference type="EMBL" id="ADMD01000006">
    <property type="protein sequence ID" value="EJZ84060.1"/>
    <property type="molecule type" value="Genomic_DNA"/>
</dbReference>
<dbReference type="InParanoid" id="K0Z9Q2"/>
<dbReference type="SUPFAM" id="SSF55021">
    <property type="entry name" value="ACT-like"/>
    <property type="match status" value="2"/>
</dbReference>